<keyword evidence="4 7" id="KW-0479">Metal-binding</keyword>
<comment type="caution">
    <text evidence="10">The sequence shown here is derived from an EMBL/GenBank/DDBJ whole genome shotgun (WGS) entry which is preliminary data.</text>
</comment>
<sequence>MKDGSLRLSINADRLWERVEALAEITDPERPWSRVAFSELHKQGRVWLTREMEAAGLAVSVDAGANVIGRLPGLEDARAPIVAGSHTDTVPRGGRFDGIAGVLVALEAAQTIAENGLKLRHPLEVIDFLAEEPNQYGLSCIGSRAMAGVLTKAQLAYVAPDGTTTAEGIAAMGGDPSRLTGPLRDKGDVAGFFELHIEQGVVLEDDGLDIGVVTDIVGITRYQIDVIGEAAHAGTTPMGRRKDALVAAAMMVQEAETRAQEQDTNGAYLVATIGKLEVIPNGSNVVPGRVVFSIEVRSNRNAEVERFFEGYLARAREICVQRGLEFEAQRVSDGMAVACDEAIQAAFAAGAEQAGASHIAMSSGAGHDAAYMARIGPSGMIFIPCLKGRSHCPEEWADKEALAKGAQVLLDAICIYDEQAN</sequence>
<dbReference type="PANTHER" id="PTHR32494">
    <property type="entry name" value="ALLANTOATE DEIMINASE-RELATED"/>
    <property type="match status" value="1"/>
</dbReference>
<name>K2PHX6_9HYPH</name>
<keyword evidence="7" id="KW-0862">Zinc</keyword>
<dbReference type="InterPro" id="IPR036264">
    <property type="entry name" value="Bact_exopeptidase_dim_dom"/>
</dbReference>
<dbReference type="InterPro" id="IPR002933">
    <property type="entry name" value="Peptidase_M20"/>
</dbReference>
<dbReference type="InterPro" id="IPR011650">
    <property type="entry name" value="Peptidase_M20_dimer"/>
</dbReference>
<keyword evidence="11" id="KW-1185">Reference proteome</keyword>
<feature type="binding site" evidence="8">
    <location>
        <position position="297"/>
    </location>
    <ligand>
        <name>allantoate</name>
        <dbReference type="ChEBI" id="CHEBI:17536"/>
    </ligand>
</feature>
<dbReference type="CDD" id="cd03884">
    <property type="entry name" value="M20_bAS"/>
    <property type="match status" value="1"/>
</dbReference>
<organism evidence="10 11">
    <name type="scientific">Nitratireductor indicus C115</name>
    <dbReference type="NCBI Taxonomy" id="1231190"/>
    <lineage>
        <taxon>Bacteria</taxon>
        <taxon>Pseudomonadati</taxon>
        <taxon>Pseudomonadota</taxon>
        <taxon>Alphaproteobacteria</taxon>
        <taxon>Hyphomicrobiales</taxon>
        <taxon>Phyllobacteriaceae</taxon>
        <taxon>Nitratireductor</taxon>
    </lineage>
</organism>
<protein>
    <submittedName>
        <fullName evidence="10">Allantoate amidohydrolase</fullName>
    </submittedName>
</protein>
<dbReference type="NCBIfam" id="TIGR01879">
    <property type="entry name" value="hydantase"/>
    <property type="match status" value="1"/>
</dbReference>
<accession>K2PHX6</accession>
<evidence type="ECO:0000256" key="2">
    <source>
        <dbReference type="ARBA" id="ARBA00006153"/>
    </source>
</evidence>
<dbReference type="AlphaFoldDB" id="K2PHX6"/>
<dbReference type="PATRIC" id="fig|1231190.3.peg.3946"/>
<proteinExistence type="inferred from homology"/>
<keyword evidence="6" id="KW-0464">Manganese</keyword>
<evidence type="ECO:0000313" key="11">
    <source>
        <dbReference type="Proteomes" id="UP000007374"/>
    </source>
</evidence>
<comment type="subunit">
    <text evidence="3">Homodimer.</text>
</comment>
<feature type="binding site" evidence="7">
    <location>
        <position position="196"/>
    </location>
    <ligand>
        <name>Zn(2+)</name>
        <dbReference type="ChEBI" id="CHEBI:29105"/>
        <label>1</label>
    </ligand>
</feature>
<evidence type="ECO:0000256" key="8">
    <source>
        <dbReference type="PIRSR" id="PIRSR001235-2"/>
    </source>
</evidence>
<dbReference type="NCBIfam" id="NF006771">
    <property type="entry name" value="PRK09290.1-5"/>
    <property type="match status" value="1"/>
</dbReference>
<dbReference type="GO" id="GO:0016813">
    <property type="term" value="F:hydrolase activity, acting on carbon-nitrogen (but not peptide) bonds, in linear amidines"/>
    <property type="evidence" value="ECO:0007669"/>
    <property type="project" value="InterPro"/>
</dbReference>
<evidence type="ECO:0000256" key="6">
    <source>
        <dbReference type="ARBA" id="ARBA00023211"/>
    </source>
</evidence>
<feature type="binding site" evidence="7">
    <location>
        <position position="86"/>
    </location>
    <ligand>
        <name>Zn(2+)</name>
        <dbReference type="ChEBI" id="CHEBI:29105"/>
        <label>1</label>
    </ligand>
</feature>
<dbReference type="Proteomes" id="UP000007374">
    <property type="component" value="Unassembled WGS sequence"/>
</dbReference>
<comment type="cofactor">
    <cofactor evidence="7">
        <name>Zn(2+)</name>
        <dbReference type="ChEBI" id="CHEBI:29105"/>
    </cofactor>
    <text evidence="7">Binds 2 Zn(2+) ions per subunit.</text>
</comment>
<comment type="similarity">
    <text evidence="2">Belongs to the peptidase M20 family.</text>
</comment>
<evidence type="ECO:0000256" key="4">
    <source>
        <dbReference type="ARBA" id="ARBA00022723"/>
    </source>
</evidence>
<feature type="binding site" evidence="7">
    <location>
        <position position="97"/>
    </location>
    <ligand>
        <name>Zn(2+)</name>
        <dbReference type="ChEBI" id="CHEBI:29105"/>
        <label>2</label>
    </ligand>
</feature>
<feature type="binding site" evidence="7">
    <location>
        <position position="97"/>
    </location>
    <ligand>
        <name>Zn(2+)</name>
        <dbReference type="ChEBI" id="CHEBI:29105"/>
        <label>1</label>
    </ligand>
</feature>
<dbReference type="Gene3D" id="3.30.70.360">
    <property type="match status" value="1"/>
</dbReference>
<dbReference type="Gene3D" id="3.40.630.10">
    <property type="entry name" value="Zn peptidases"/>
    <property type="match status" value="1"/>
</dbReference>
<feature type="binding site" evidence="7">
    <location>
        <position position="391"/>
    </location>
    <ligand>
        <name>Zn(2+)</name>
        <dbReference type="ChEBI" id="CHEBI:29105"/>
        <label>2</label>
    </ligand>
</feature>
<evidence type="ECO:0000256" key="7">
    <source>
        <dbReference type="PIRSR" id="PIRSR001235-1"/>
    </source>
</evidence>
<feature type="binding site" evidence="8">
    <location>
        <position position="284"/>
    </location>
    <ligand>
        <name>allantoate</name>
        <dbReference type="ChEBI" id="CHEBI:17536"/>
    </ligand>
</feature>
<gene>
    <name evidence="10" type="ORF">NA8A_19093</name>
</gene>
<comment type="cofactor">
    <cofactor evidence="1">
        <name>Mn(2+)</name>
        <dbReference type="ChEBI" id="CHEBI:29035"/>
    </cofactor>
</comment>
<evidence type="ECO:0000313" key="10">
    <source>
        <dbReference type="EMBL" id="EKF40742.1"/>
    </source>
</evidence>
<dbReference type="PIRSF" id="PIRSF001235">
    <property type="entry name" value="Amidase_carbamoylase"/>
    <property type="match status" value="1"/>
</dbReference>
<evidence type="ECO:0000256" key="5">
    <source>
        <dbReference type="ARBA" id="ARBA00022801"/>
    </source>
</evidence>
<feature type="binding site" evidence="8">
    <location>
        <position position="221"/>
    </location>
    <ligand>
        <name>allantoate</name>
        <dbReference type="ChEBI" id="CHEBI:17536"/>
    </ligand>
</feature>
<dbReference type="SUPFAM" id="SSF55031">
    <property type="entry name" value="Bacterial exopeptidase dimerisation domain"/>
    <property type="match status" value="1"/>
</dbReference>
<dbReference type="SUPFAM" id="SSF53187">
    <property type="entry name" value="Zn-dependent exopeptidases"/>
    <property type="match status" value="1"/>
</dbReference>
<dbReference type="EMBL" id="AMSI01000015">
    <property type="protein sequence ID" value="EKF40742.1"/>
    <property type="molecule type" value="Genomic_DNA"/>
</dbReference>
<dbReference type="Pfam" id="PF01546">
    <property type="entry name" value="Peptidase_M20"/>
    <property type="match status" value="1"/>
</dbReference>
<evidence type="ECO:0000256" key="1">
    <source>
        <dbReference type="ARBA" id="ARBA00001936"/>
    </source>
</evidence>
<dbReference type="STRING" id="721133.SAMN05216176_113101"/>
<dbReference type="PANTHER" id="PTHR32494:SF19">
    <property type="entry name" value="ALLANTOATE DEIMINASE-RELATED"/>
    <property type="match status" value="1"/>
</dbReference>
<reference evidence="10 11" key="1">
    <citation type="journal article" date="2012" name="J. Bacteriol.">
        <title>Genome Sequence of Nitratireductor indicus Type Strain C115.</title>
        <authorList>
            <person name="Lai Q."/>
            <person name="Li G."/>
            <person name="Yu Z."/>
            <person name="Shao Z."/>
        </authorList>
    </citation>
    <scope>NUCLEOTIDE SEQUENCE [LARGE SCALE GENOMIC DNA]</scope>
    <source>
        <strain evidence="10 11">C115</strain>
    </source>
</reference>
<evidence type="ECO:0000259" key="9">
    <source>
        <dbReference type="Pfam" id="PF07687"/>
    </source>
</evidence>
<feature type="binding site" evidence="7">
    <location>
        <position position="132"/>
    </location>
    <ligand>
        <name>Zn(2+)</name>
        <dbReference type="ChEBI" id="CHEBI:29105"/>
        <label>2</label>
    </ligand>
</feature>
<dbReference type="Pfam" id="PF07687">
    <property type="entry name" value="M20_dimer"/>
    <property type="match status" value="1"/>
</dbReference>
<dbReference type="InterPro" id="IPR010158">
    <property type="entry name" value="Amidase_Cbmase"/>
</dbReference>
<evidence type="ECO:0000256" key="3">
    <source>
        <dbReference type="ARBA" id="ARBA00011738"/>
    </source>
</evidence>
<keyword evidence="5 10" id="KW-0378">Hydrolase</keyword>
<dbReference type="GO" id="GO:0046872">
    <property type="term" value="F:metal ion binding"/>
    <property type="evidence" value="ECO:0007669"/>
    <property type="project" value="UniProtKB-KW"/>
</dbReference>
<feature type="domain" description="Peptidase M20 dimerisation" evidence="9">
    <location>
        <begin position="218"/>
        <end position="317"/>
    </location>
</feature>
<dbReference type="OrthoDB" id="9808195at2"/>
<dbReference type="eggNOG" id="COG0624">
    <property type="taxonomic scope" value="Bacteria"/>
</dbReference>